<organism evidence="1 2">
    <name type="scientific">Synechococcus phage S-CAM7</name>
    <dbReference type="NCBI Taxonomy" id="1883368"/>
    <lineage>
        <taxon>Viruses</taxon>
        <taxon>Duplodnaviria</taxon>
        <taxon>Heunggongvirae</taxon>
        <taxon>Uroviricota</taxon>
        <taxon>Caudoviricetes</taxon>
        <taxon>Pantevenvirales</taxon>
        <taxon>Kyanoviridae</taxon>
        <taxon>Mazuvirus</taxon>
        <taxon>Mazuvirus scam7</taxon>
    </lineage>
</organism>
<accession>A0A1D8KUS5</accession>
<evidence type="ECO:0000313" key="1">
    <source>
        <dbReference type="EMBL" id="AOV62435.1"/>
    </source>
</evidence>
<evidence type="ECO:0000313" key="2">
    <source>
        <dbReference type="Proteomes" id="UP000226384"/>
    </source>
</evidence>
<sequence>MDANVAPWLGLQFKVLTVELRRQWLLLKMKPDLWLMKWRMKRVLKKLQQDAELQAIIKEHYEQEKKE</sequence>
<name>A0A1D8KUS5_9CAUD</name>
<reference evidence="1 2" key="1">
    <citation type="journal article" date="2016" name="Virology">
        <title>The genomic content and context of auxiliary metabolic genes in marine cyanomyoviruses.</title>
        <authorList>
            <person name="Crummett L.T."/>
            <person name="Puxty R.J."/>
            <person name="Weihe C."/>
            <person name="Marston M.F."/>
            <person name="Martiny J.B."/>
        </authorList>
    </citation>
    <scope>NUCLEOTIDE SEQUENCE [LARGE SCALE GENOMIC DNA]</scope>
    <source>
        <strain evidence="1">0910SB42</strain>
    </source>
</reference>
<dbReference type="Proteomes" id="UP000226384">
    <property type="component" value="Segment"/>
</dbReference>
<gene>
    <name evidence="1" type="ORF">S420910_248</name>
</gene>
<protein>
    <submittedName>
        <fullName evidence="1">Uncharacterized protein</fullName>
    </submittedName>
</protein>
<proteinExistence type="predicted"/>
<dbReference type="EMBL" id="KU686213">
    <property type="protein sequence ID" value="AOV62435.1"/>
    <property type="molecule type" value="Genomic_DNA"/>
</dbReference>